<dbReference type="Gene3D" id="3.40.1800.20">
    <property type="match status" value="1"/>
</dbReference>
<keyword evidence="7" id="KW-0805">Transcription regulation</keyword>
<dbReference type="EMBL" id="OU896722">
    <property type="protein sequence ID" value="CAH1154764.1"/>
    <property type="molecule type" value="Genomic_DNA"/>
</dbReference>
<evidence type="ECO:0000259" key="13">
    <source>
        <dbReference type="PROSITE" id="PS50157"/>
    </source>
</evidence>
<proteinExistence type="inferred from homology"/>
<dbReference type="SMART" id="SM00868">
    <property type="entry name" value="zf-AD"/>
    <property type="match status" value="1"/>
</dbReference>
<dbReference type="InterPro" id="IPR050589">
    <property type="entry name" value="Ikaros_C2H2-ZF"/>
</dbReference>
<feature type="domain" description="C2H2-type" evidence="13">
    <location>
        <begin position="314"/>
        <end position="341"/>
    </location>
</feature>
<evidence type="ECO:0000256" key="7">
    <source>
        <dbReference type="ARBA" id="ARBA00023015"/>
    </source>
</evidence>
<dbReference type="SMART" id="SM00355">
    <property type="entry name" value="ZnF_C2H2"/>
    <property type="match status" value="11"/>
</dbReference>
<feature type="domain" description="C2H2-type" evidence="13">
    <location>
        <begin position="482"/>
        <end position="509"/>
    </location>
</feature>
<dbReference type="InterPro" id="IPR036236">
    <property type="entry name" value="Znf_C2H2_sf"/>
</dbReference>
<feature type="domain" description="C2H2-type" evidence="13">
    <location>
        <begin position="426"/>
        <end position="453"/>
    </location>
</feature>
<dbReference type="FunFam" id="3.30.160.60:FF:000303">
    <property type="entry name" value="Zinc finger protein 41"/>
    <property type="match status" value="1"/>
</dbReference>
<dbReference type="FunFam" id="3.30.160.60:FF:001480">
    <property type="entry name" value="Si:cabz01071911.3"/>
    <property type="match status" value="1"/>
</dbReference>
<evidence type="ECO:0000313" key="15">
    <source>
        <dbReference type="EMBL" id="CAH1154764.1"/>
    </source>
</evidence>
<dbReference type="SUPFAM" id="SSF57667">
    <property type="entry name" value="beta-beta-alpha zinc fingers"/>
    <property type="match status" value="7"/>
</dbReference>
<name>A0A9P0DMF9_PHACE</name>
<dbReference type="InterPro" id="IPR012934">
    <property type="entry name" value="Znf_AD"/>
</dbReference>
<reference evidence="15" key="1">
    <citation type="submission" date="2022-01" db="EMBL/GenBank/DDBJ databases">
        <authorList>
            <person name="King R."/>
        </authorList>
    </citation>
    <scope>NUCLEOTIDE SEQUENCE</scope>
</reference>
<feature type="domain" description="C2H2-type" evidence="13">
    <location>
        <begin position="286"/>
        <end position="313"/>
    </location>
</feature>
<keyword evidence="10" id="KW-0539">Nucleus</keyword>
<evidence type="ECO:0000256" key="10">
    <source>
        <dbReference type="ARBA" id="ARBA00023242"/>
    </source>
</evidence>
<keyword evidence="4" id="KW-0677">Repeat</keyword>
<evidence type="ECO:0000256" key="9">
    <source>
        <dbReference type="ARBA" id="ARBA00023163"/>
    </source>
</evidence>
<dbReference type="FunFam" id="3.30.160.60:FF:000322">
    <property type="entry name" value="GDNF-inducible zinc finger protein 1"/>
    <property type="match status" value="1"/>
</dbReference>
<comment type="subcellular location">
    <subcellularLocation>
        <location evidence="1">Nucleus</location>
    </subcellularLocation>
</comment>
<dbReference type="GO" id="GO:0008270">
    <property type="term" value="F:zinc ion binding"/>
    <property type="evidence" value="ECO:0007669"/>
    <property type="project" value="UniProtKB-UniRule"/>
</dbReference>
<evidence type="ECO:0008006" key="17">
    <source>
        <dbReference type="Google" id="ProtNLM"/>
    </source>
</evidence>
<evidence type="ECO:0000256" key="5">
    <source>
        <dbReference type="ARBA" id="ARBA00022771"/>
    </source>
</evidence>
<evidence type="ECO:0000256" key="12">
    <source>
        <dbReference type="PROSITE-ProRule" id="PRU01263"/>
    </source>
</evidence>
<dbReference type="Gene3D" id="3.30.160.60">
    <property type="entry name" value="Classic Zinc Finger"/>
    <property type="match status" value="10"/>
</dbReference>
<dbReference type="FunFam" id="3.30.160.60:FF:000912">
    <property type="entry name" value="Zinc finger protein 660"/>
    <property type="match status" value="1"/>
</dbReference>
<dbReference type="PANTHER" id="PTHR24404">
    <property type="entry name" value="ZINC FINGER PROTEIN"/>
    <property type="match status" value="1"/>
</dbReference>
<dbReference type="Pfam" id="PF07776">
    <property type="entry name" value="zf-AD"/>
    <property type="match status" value="1"/>
</dbReference>
<evidence type="ECO:0000256" key="4">
    <source>
        <dbReference type="ARBA" id="ARBA00022737"/>
    </source>
</evidence>
<dbReference type="AlphaFoldDB" id="A0A9P0DMF9"/>
<dbReference type="OrthoDB" id="6077919at2759"/>
<dbReference type="InterPro" id="IPR013087">
    <property type="entry name" value="Znf_C2H2_type"/>
</dbReference>
<protein>
    <recommendedName>
        <fullName evidence="17">Zinc finger protein</fullName>
    </recommendedName>
</protein>
<evidence type="ECO:0000256" key="6">
    <source>
        <dbReference type="ARBA" id="ARBA00022833"/>
    </source>
</evidence>
<feature type="binding site" evidence="12">
    <location>
        <position position="7"/>
    </location>
    <ligand>
        <name>Zn(2+)</name>
        <dbReference type="ChEBI" id="CHEBI:29105"/>
    </ligand>
</feature>
<dbReference type="Pfam" id="PF00096">
    <property type="entry name" value="zf-C2H2"/>
    <property type="match status" value="7"/>
</dbReference>
<feature type="domain" description="C2H2-type" evidence="13">
    <location>
        <begin position="342"/>
        <end position="369"/>
    </location>
</feature>
<dbReference type="GO" id="GO:0000978">
    <property type="term" value="F:RNA polymerase II cis-regulatory region sequence-specific DNA binding"/>
    <property type="evidence" value="ECO:0007669"/>
    <property type="project" value="TreeGrafter"/>
</dbReference>
<evidence type="ECO:0000256" key="3">
    <source>
        <dbReference type="ARBA" id="ARBA00022723"/>
    </source>
</evidence>
<keyword evidence="9" id="KW-0804">Transcription</keyword>
<evidence type="ECO:0000256" key="2">
    <source>
        <dbReference type="ARBA" id="ARBA00006991"/>
    </source>
</evidence>
<reference evidence="15" key="2">
    <citation type="submission" date="2022-10" db="EMBL/GenBank/DDBJ databases">
        <authorList>
            <consortium name="ENA_rothamsted_submissions"/>
            <consortium name="culmorum"/>
            <person name="King R."/>
        </authorList>
    </citation>
    <scope>NUCLEOTIDE SEQUENCE</scope>
</reference>
<dbReference type="FunFam" id="3.30.160.60:FF:001506">
    <property type="entry name" value="Zinc finger protein"/>
    <property type="match status" value="1"/>
</dbReference>
<dbReference type="PROSITE" id="PS00028">
    <property type="entry name" value="ZINC_FINGER_C2H2_1"/>
    <property type="match status" value="11"/>
</dbReference>
<keyword evidence="8" id="KW-0238">DNA-binding</keyword>
<keyword evidence="6 12" id="KW-0862">Zinc</keyword>
<evidence type="ECO:0000256" key="11">
    <source>
        <dbReference type="PROSITE-ProRule" id="PRU00042"/>
    </source>
</evidence>
<dbReference type="GO" id="GO:0006357">
    <property type="term" value="P:regulation of transcription by RNA polymerase II"/>
    <property type="evidence" value="ECO:0007669"/>
    <property type="project" value="TreeGrafter"/>
</dbReference>
<evidence type="ECO:0000256" key="8">
    <source>
        <dbReference type="ARBA" id="ARBA00023125"/>
    </source>
</evidence>
<feature type="domain" description="C2H2-type" evidence="13">
    <location>
        <begin position="370"/>
        <end position="397"/>
    </location>
</feature>
<dbReference type="GO" id="GO:0003700">
    <property type="term" value="F:DNA-binding transcription factor activity"/>
    <property type="evidence" value="ECO:0007669"/>
    <property type="project" value="TreeGrafter"/>
</dbReference>
<dbReference type="PANTHER" id="PTHR24404:SF114">
    <property type="entry name" value="KLUMPFUSS, ISOFORM B-RELATED"/>
    <property type="match status" value="1"/>
</dbReference>
<keyword evidence="16" id="KW-1185">Reference proteome</keyword>
<comment type="similarity">
    <text evidence="2">Belongs to the krueppel C2H2-type zinc-finger protein family.</text>
</comment>
<feature type="domain" description="C2H2-type" evidence="13">
    <location>
        <begin position="182"/>
        <end position="209"/>
    </location>
</feature>
<dbReference type="GO" id="GO:0005634">
    <property type="term" value="C:nucleus"/>
    <property type="evidence" value="ECO:0007669"/>
    <property type="project" value="UniProtKB-SubCell"/>
</dbReference>
<feature type="domain" description="C2H2-type" evidence="13">
    <location>
        <begin position="510"/>
        <end position="538"/>
    </location>
</feature>
<keyword evidence="3 12" id="KW-0479">Metal-binding</keyword>
<feature type="domain" description="C2H2-type" evidence="13">
    <location>
        <begin position="454"/>
        <end position="481"/>
    </location>
</feature>
<evidence type="ECO:0000313" key="16">
    <source>
        <dbReference type="Proteomes" id="UP001153737"/>
    </source>
</evidence>
<feature type="binding site" evidence="12">
    <location>
        <position position="48"/>
    </location>
    <ligand>
        <name>Zn(2+)</name>
        <dbReference type="ChEBI" id="CHEBI:29105"/>
    </ligand>
</feature>
<gene>
    <name evidence="15" type="ORF">PHAECO_LOCUS5307</name>
</gene>
<organism evidence="15 16">
    <name type="scientific">Phaedon cochleariae</name>
    <name type="common">Mustard beetle</name>
    <dbReference type="NCBI Taxonomy" id="80249"/>
    <lineage>
        <taxon>Eukaryota</taxon>
        <taxon>Metazoa</taxon>
        <taxon>Ecdysozoa</taxon>
        <taxon>Arthropoda</taxon>
        <taxon>Hexapoda</taxon>
        <taxon>Insecta</taxon>
        <taxon>Pterygota</taxon>
        <taxon>Neoptera</taxon>
        <taxon>Endopterygota</taxon>
        <taxon>Coleoptera</taxon>
        <taxon>Polyphaga</taxon>
        <taxon>Cucujiformia</taxon>
        <taxon>Chrysomeloidea</taxon>
        <taxon>Chrysomelidae</taxon>
        <taxon>Chrysomelinae</taxon>
        <taxon>Chrysomelini</taxon>
        <taxon>Phaedon</taxon>
    </lineage>
</organism>
<dbReference type="PROSITE" id="PS50157">
    <property type="entry name" value="ZINC_FINGER_C2H2_2"/>
    <property type="match status" value="11"/>
</dbReference>
<dbReference type="PROSITE" id="PS51915">
    <property type="entry name" value="ZAD"/>
    <property type="match status" value="1"/>
</dbReference>
<dbReference type="SUPFAM" id="SSF57716">
    <property type="entry name" value="Glucocorticoid receptor-like (DNA-binding domain)"/>
    <property type="match status" value="1"/>
</dbReference>
<dbReference type="FunFam" id="3.30.160.60:FF:000446">
    <property type="entry name" value="Zinc finger protein"/>
    <property type="match status" value="1"/>
</dbReference>
<sequence>MKFDRICRTCLLEKTDLRPLFEACVANMLMSCASVQVLEGDGLPIQICTQCLQSVNRAYTFKQLCEKSDMTLRNYLSIKLQSTLIPADNILQDVKADLFSTSEVLQQSSLFQDIFNDATTHSLVETFTNQNASTVVSDLAETMQSLQTIAEQCLPESWESDGNIMPCGSEEASDNFNLGTIYRCQFCQNIFKDDWSLAEHIKNHTEQPKFYENMCNKVCSSSAELEKHIISQSFVEIGPKLKGTSKVDHICNVCEKHFDEGKYLKKHLRDVHFIDTGPVAETEKKYGCNICGKRYRQNKLLVIHMRNHTGERPLRCEICGRSFALPSSLHKHRNIHNAEKKFECTICNKKFNQSSNLNEHLRTHTGQKSHTCSVCGNSFATNTNLEVHMRIHTGIRPFSCDFCEMSFNTSGQLKKHRMIHTGEKPYPCWQCGRSFRRKETRDTHVRYHTGERPYSCDVCSKKYVAASHLRDHMKTHNNNRKYECIICLKTFYDSKVLKVHILSHTGQKPYSCRFCGKQFSQSGAVFTHTKNCHSQQENTT</sequence>
<accession>A0A9P0DMF9</accession>
<feature type="domain" description="C2H2-type" evidence="13">
    <location>
        <begin position="249"/>
        <end position="272"/>
    </location>
</feature>
<keyword evidence="5 11" id="KW-0863">Zinc-finger</keyword>
<dbReference type="FunFam" id="3.30.160.60:FF:000557">
    <property type="entry name" value="zinc finger and SCAN domain-containing protein 29"/>
    <property type="match status" value="1"/>
</dbReference>
<feature type="binding site" evidence="12">
    <location>
        <position position="10"/>
    </location>
    <ligand>
        <name>Zn(2+)</name>
        <dbReference type="ChEBI" id="CHEBI:29105"/>
    </ligand>
</feature>
<feature type="binding site" evidence="12">
    <location>
        <position position="51"/>
    </location>
    <ligand>
        <name>Zn(2+)</name>
        <dbReference type="ChEBI" id="CHEBI:29105"/>
    </ligand>
</feature>
<evidence type="ECO:0000259" key="14">
    <source>
        <dbReference type="PROSITE" id="PS51915"/>
    </source>
</evidence>
<evidence type="ECO:0000256" key="1">
    <source>
        <dbReference type="ARBA" id="ARBA00004123"/>
    </source>
</evidence>
<feature type="domain" description="ZAD" evidence="14">
    <location>
        <begin position="5"/>
        <end position="75"/>
    </location>
</feature>
<dbReference type="Proteomes" id="UP001153737">
    <property type="component" value="Chromosome 16"/>
</dbReference>
<feature type="domain" description="C2H2-type" evidence="13">
    <location>
        <begin position="398"/>
        <end position="425"/>
    </location>
</feature>
<dbReference type="FunFam" id="3.30.160.60:FF:001111">
    <property type="entry name" value="Zinc finger protein 92 homolog"/>
    <property type="match status" value="1"/>
</dbReference>